<feature type="transmembrane region" description="Helical" evidence="1">
    <location>
        <begin position="15"/>
        <end position="32"/>
    </location>
</feature>
<keyword evidence="1" id="KW-1133">Transmembrane helix</keyword>
<sequence length="252" mass="29671">MNNNQNVNKEMSRSFGKFGLVVICLTLAVFLYKTMFGYTKVKMYETYDNCTVTTHSKVLRDSDGDRITKYYVKVVREDPGYVSGAVKETKKETQQKDSRMKVNITYRDDENDKDSDGTAELFSESVPYEYYKLFRNYKSSRVTMYTTDWGRHYPVSRVGCDKTKAEREYRKLDPPLFTWMVLGFFGFIGIMSMSLSLKSKSVADNYSGDRVYESHFEFSNTEDALVGMAHARIQREKDEERRRRERRDRNIY</sequence>
<keyword evidence="1" id="KW-0472">Membrane</keyword>
<reference evidence="2 3" key="1">
    <citation type="submission" date="2016-10" db="EMBL/GenBank/DDBJ databases">
        <authorList>
            <person name="de Groot N.N."/>
        </authorList>
    </citation>
    <scope>NUCLEOTIDE SEQUENCE [LARGE SCALE GENOMIC DNA]</scope>
    <source>
        <strain evidence="2 3">AR67</strain>
    </source>
</reference>
<gene>
    <name evidence="2" type="ORF">SAMN02910406_01675</name>
</gene>
<protein>
    <submittedName>
        <fullName evidence="2">Uncharacterized protein</fullName>
    </submittedName>
</protein>
<evidence type="ECO:0000313" key="2">
    <source>
        <dbReference type="EMBL" id="SFC41153.1"/>
    </source>
</evidence>
<feature type="transmembrane region" description="Helical" evidence="1">
    <location>
        <begin position="176"/>
        <end position="197"/>
    </location>
</feature>
<accession>A0A1I1J5D5</accession>
<evidence type="ECO:0000313" key="3">
    <source>
        <dbReference type="Proteomes" id="UP000182192"/>
    </source>
</evidence>
<dbReference type="Proteomes" id="UP000182192">
    <property type="component" value="Unassembled WGS sequence"/>
</dbReference>
<proteinExistence type="predicted"/>
<dbReference type="EMBL" id="FOKQ01000012">
    <property type="protein sequence ID" value="SFC41153.1"/>
    <property type="molecule type" value="Genomic_DNA"/>
</dbReference>
<dbReference type="OrthoDB" id="1821456at2"/>
<organism evidence="2 3">
    <name type="scientific">Ruminococcus albus</name>
    <dbReference type="NCBI Taxonomy" id="1264"/>
    <lineage>
        <taxon>Bacteria</taxon>
        <taxon>Bacillati</taxon>
        <taxon>Bacillota</taxon>
        <taxon>Clostridia</taxon>
        <taxon>Eubacteriales</taxon>
        <taxon>Oscillospiraceae</taxon>
        <taxon>Ruminococcus</taxon>
    </lineage>
</organism>
<dbReference type="RefSeq" id="WP_074961119.1">
    <property type="nucleotide sequence ID" value="NZ_FOKQ01000012.1"/>
</dbReference>
<dbReference type="AlphaFoldDB" id="A0A1I1J5D5"/>
<keyword evidence="1" id="KW-0812">Transmembrane</keyword>
<name>A0A1I1J5D5_RUMAL</name>
<evidence type="ECO:0000256" key="1">
    <source>
        <dbReference type="SAM" id="Phobius"/>
    </source>
</evidence>